<dbReference type="EMBL" id="MN532640">
    <property type="protein sequence ID" value="QGY72583.1"/>
    <property type="molecule type" value="Genomic_RNA"/>
</dbReference>
<evidence type="ECO:0000256" key="3">
    <source>
        <dbReference type="ARBA" id="ARBA00022695"/>
    </source>
</evidence>
<name>A0ABX6FM04_9VIRU</name>
<keyword evidence="2" id="KW-0808">Transferase</keyword>
<dbReference type="RefSeq" id="YP_010800248.1">
    <property type="nucleotide sequence ID" value="NC_076783.1"/>
</dbReference>
<keyword evidence="1" id="KW-0696">RNA-directed RNA polymerase</keyword>
<keyword evidence="3" id="KW-0548">Nucleotidyltransferase</keyword>
<evidence type="ECO:0000256" key="2">
    <source>
        <dbReference type="ARBA" id="ARBA00022679"/>
    </source>
</evidence>
<accession>A0ABX6FM04</accession>
<evidence type="ECO:0000313" key="5">
    <source>
        <dbReference type="Proteomes" id="UP000830319"/>
    </source>
</evidence>
<dbReference type="InterPro" id="IPR043502">
    <property type="entry name" value="DNA/RNA_pol_sf"/>
</dbReference>
<proteinExistence type="predicted"/>
<reference evidence="4" key="1">
    <citation type="journal article" date="2020" name="Virus Evol.">
        <title>Analysis of the virome associated to grapevine downy mildew lesions reveals new mycovirus lineages.</title>
        <authorList>
            <person name="Chiapello M."/>
            <person name="Rodriguez-Romero J."/>
            <person name="Ayllon M.A."/>
            <person name="Turina M."/>
        </authorList>
    </citation>
    <scope>NUCLEOTIDE SEQUENCE</scope>
    <source>
        <strain evidence="4">DMS5_30737</strain>
    </source>
</reference>
<keyword evidence="5" id="KW-1185">Reference proteome</keyword>
<protein>
    <submittedName>
        <fullName evidence="4">RNA dependent RNA polymerase</fullName>
    </submittedName>
</protein>
<dbReference type="GeneID" id="80538769"/>
<evidence type="ECO:0000313" key="4">
    <source>
        <dbReference type="EMBL" id="QGY72583.1"/>
    </source>
</evidence>
<sequence length="667" mass="76834">MFKKRDSIETSSCRAYCKPVQRTVKSLRLATTVLRREGLTREIFTAGGTTCQSLQDCWSEWTASQLARAKGEEKRLKLKTALKGFKTLFDEPCEPCDKKNGETVKAKWAARALFEPQVTSPEVLSDVKSRAEWYMGTRWFDEERVKKRAYVPDQQGCAELERGCGGTLSVRPPWIDEREPRGHVFDPTGVLHKNVGFDEITEGDVDYCRIGVAKKKAKMRVVTMQSARAKRILRPVHEAAYNHLSKFDWLVRGDVTNDHFNTIKTDLRSGERYRSGDFEASTDNLNKDVVLVVIKVLAEALPERRKKVLLKTFEDTWVHWKGEVKKIVRGSMMGNLLSFVVLCLLNKICLDRARQKIENCGPNWRKSLVNGDDLFFAGTDRLFEAWLEETKKVGFVVNQSKTMSSHRYGDLNSTLFDFKHQKVVARYDFGFLGTNLWKLPNGTLIDGVFNLVSKLKFATSAWFLNTFDVRSIFSRIRPSLSLFPRRWWQFLVKKRWFRTSMSLPDNSVETSGIARKLPFVLGPPLRESCEEIEKEIKKAERVCTREIVREWWGVWCKTDSTGLMRTISPLKERVRNRVVKNDSVPNIRLLRGSPVWQRMWLSPVLEALQSRSPEIFETTNPKWISDQPGLETHIPLIRRPIRPISFGPKGEFIPIVKDGVCYLSPQD</sequence>
<organism evidence="4 5">
    <name type="scientific">Plasmopara viticola lesion associated ourmia-like virus 53</name>
    <dbReference type="NCBI Taxonomy" id="2686524"/>
    <lineage>
        <taxon>Viruses</taxon>
        <taxon>Riboviria</taxon>
        <taxon>Orthornavirae</taxon>
        <taxon>Lenarviricota</taxon>
        <taxon>Miaviricetes</taxon>
        <taxon>Ourlivirales</taxon>
        <taxon>Botourmiaviridae</taxon>
        <taxon>Betabotoulivirus</taxon>
        <taxon>Betabotoulivirus epsilonplasmoparae</taxon>
    </lineage>
</organism>
<dbReference type="SUPFAM" id="SSF56672">
    <property type="entry name" value="DNA/RNA polymerases"/>
    <property type="match status" value="1"/>
</dbReference>
<dbReference type="Proteomes" id="UP000830319">
    <property type="component" value="Segment"/>
</dbReference>
<evidence type="ECO:0000256" key="1">
    <source>
        <dbReference type="ARBA" id="ARBA00022484"/>
    </source>
</evidence>